<dbReference type="RefSeq" id="WP_086615731.1">
    <property type="nucleotide sequence ID" value="NZ_MTPX02000022.1"/>
</dbReference>
<accession>A0ABX4MCZ0</accession>
<evidence type="ECO:0000313" key="2">
    <source>
        <dbReference type="Proteomes" id="UP000194577"/>
    </source>
</evidence>
<dbReference type="EMBL" id="MTPX02000022">
    <property type="protein sequence ID" value="PHP53329.1"/>
    <property type="molecule type" value="Genomic_DNA"/>
</dbReference>
<sequence length="173" mass="19541">MTEIKILPVERAIEWIRAWAELDWPITWETAYATRDKLGWTPNPQDPELFTTELTVNEDGGYLTRLDGQCSGVSIPLCSRNLRAEPNSPWASSLWQAYDAIAGALTALYGTGKQTGNRTKVLQTDWILNNQVTVSLVASDKSMSVMLDSPEVTAIDQWELYYIEKYGEDYVDD</sequence>
<protein>
    <submittedName>
        <fullName evidence="1">Uncharacterized protein</fullName>
    </submittedName>
</protein>
<gene>
    <name evidence="1" type="ORF">BW737_003405</name>
</gene>
<keyword evidence="2" id="KW-1185">Reference proteome</keyword>
<dbReference type="Pfam" id="PF19818">
    <property type="entry name" value="DUF6301"/>
    <property type="match status" value="1"/>
</dbReference>
<comment type="caution">
    <text evidence="1">The sequence shown here is derived from an EMBL/GenBank/DDBJ whole genome shotgun (WGS) entry which is preliminary data.</text>
</comment>
<dbReference type="Proteomes" id="UP000194577">
    <property type="component" value="Unassembled WGS sequence"/>
</dbReference>
<organism evidence="1 2">
    <name type="scientific">Actinomyces ruminis</name>
    <dbReference type="NCBI Taxonomy" id="1937003"/>
    <lineage>
        <taxon>Bacteria</taxon>
        <taxon>Bacillati</taxon>
        <taxon>Actinomycetota</taxon>
        <taxon>Actinomycetes</taxon>
        <taxon>Actinomycetales</taxon>
        <taxon>Actinomycetaceae</taxon>
        <taxon>Actinomyces</taxon>
    </lineage>
</organism>
<proteinExistence type="predicted"/>
<evidence type="ECO:0000313" key="1">
    <source>
        <dbReference type="EMBL" id="PHP53329.1"/>
    </source>
</evidence>
<name>A0ABX4MCZ0_9ACTO</name>
<reference evidence="1 2" key="1">
    <citation type="submission" date="2017-10" db="EMBL/GenBank/DDBJ databases">
        <title>Draft genome sequence of cellulolytic Actinomyces sp CtC72 isolated from cattle rumen fluid.</title>
        <authorList>
            <person name="Joshi A.J."/>
            <person name="Vasudevan G."/>
            <person name="Lanjekar V.B."/>
            <person name="Hivarkar S."/>
            <person name="Engineer A."/>
            <person name="Pore S.D."/>
            <person name="Dhakephalkar P.K."/>
            <person name="Dagar S."/>
        </authorList>
    </citation>
    <scope>NUCLEOTIDE SEQUENCE [LARGE SCALE GENOMIC DNA]</scope>
    <source>
        <strain evidence="2">CtC72</strain>
    </source>
</reference>
<dbReference type="InterPro" id="IPR046268">
    <property type="entry name" value="DUF6301"/>
</dbReference>